<feature type="transmembrane region" description="Helical" evidence="7">
    <location>
        <begin position="58"/>
        <end position="75"/>
    </location>
</feature>
<feature type="transmembrane region" description="Helical" evidence="7">
    <location>
        <begin position="307"/>
        <end position="332"/>
    </location>
</feature>
<dbReference type="PANTHER" id="PTHR43302">
    <property type="entry name" value="TRANSPORTER ARSB-RELATED"/>
    <property type="match status" value="1"/>
</dbReference>
<evidence type="ECO:0000256" key="1">
    <source>
        <dbReference type="ARBA" id="ARBA00004651"/>
    </source>
</evidence>
<feature type="domain" description="Citrate transporter-like" evidence="8">
    <location>
        <begin position="19"/>
        <end position="322"/>
    </location>
</feature>
<keyword evidence="5 7" id="KW-1133">Transmembrane helix</keyword>
<dbReference type="PANTHER" id="PTHR43302:SF5">
    <property type="entry name" value="TRANSPORTER ARSB-RELATED"/>
    <property type="match status" value="1"/>
</dbReference>
<dbReference type="Pfam" id="PF03600">
    <property type="entry name" value="CitMHS"/>
    <property type="match status" value="1"/>
</dbReference>
<evidence type="ECO:0000256" key="7">
    <source>
        <dbReference type="SAM" id="Phobius"/>
    </source>
</evidence>
<sequence>MSGGLDAVVSSLAGVADRVWPVLLFLVLIQVVADLCDDAGLFDVGAHLAARFGRGSRLLLFVLFCSLATACTWVLSIDTTAVLLAPIGLALASELGLSPLPFAFASIWLANTASLLLPVSNLTNLLAQERLRLDPVAFVQATWVPQLAVLAAVLLVLLVRHRAALRGRYDVPRELPEVDRVLVRLAAVVVLLIGPAVVLGVPAWLTSLVAVVALVAGFAVRRPAAVAPRRLLSLVPWSVLVFAVVLFVVVDLLVTEARPLLTATFGSGGSLADLGQLAGVTVVLANVVNNLPAYLVVEPFAGTTERLVTALVAVNVGPLLLAWGSLANLLWLRSCRRRGLEVSALGFGLEGLLVVPLAVAAGVLAVRFG</sequence>
<dbReference type="STRING" id="642780.SAMN04488570_3713"/>
<feature type="transmembrane region" description="Helical" evidence="7">
    <location>
        <begin position="344"/>
        <end position="366"/>
    </location>
</feature>
<dbReference type="InterPro" id="IPR004680">
    <property type="entry name" value="Cit_transptr-like_dom"/>
</dbReference>
<feature type="transmembrane region" description="Helical" evidence="7">
    <location>
        <begin position="181"/>
        <end position="198"/>
    </location>
</feature>
<evidence type="ECO:0000256" key="2">
    <source>
        <dbReference type="ARBA" id="ARBA00022448"/>
    </source>
</evidence>
<evidence type="ECO:0000256" key="4">
    <source>
        <dbReference type="ARBA" id="ARBA00022692"/>
    </source>
</evidence>
<evidence type="ECO:0000313" key="10">
    <source>
        <dbReference type="Proteomes" id="UP000198859"/>
    </source>
</evidence>
<dbReference type="Proteomes" id="UP000198859">
    <property type="component" value="Chromosome I"/>
</dbReference>
<keyword evidence="4 7" id="KW-0812">Transmembrane</keyword>
<dbReference type="GO" id="GO:0055085">
    <property type="term" value="P:transmembrane transport"/>
    <property type="evidence" value="ECO:0007669"/>
    <property type="project" value="InterPro"/>
</dbReference>
<evidence type="ECO:0000256" key="3">
    <source>
        <dbReference type="ARBA" id="ARBA00022475"/>
    </source>
</evidence>
<comment type="subcellular location">
    <subcellularLocation>
        <location evidence="1">Cell membrane</location>
        <topology evidence="1">Multi-pass membrane protein</topology>
    </subcellularLocation>
</comment>
<feature type="transmembrane region" description="Helical" evidence="7">
    <location>
        <begin position="274"/>
        <end position="295"/>
    </location>
</feature>
<feature type="transmembrane region" description="Helical" evidence="7">
    <location>
        <begin position="232"/>
        <end position="254"/>
    </location>
</feature>
<gene>
    <name evidence="9" type="ORF">SAMN04488570_3713</name>
</gene>
<evidence type="ECO:0000313" key="9">
    <source>
        <dbReference type="EMBL" id="SDT16409.1"/>
    </source>
</evidence>
<keyword evidence="6 7" id="KW-0472">Membrane</keyword>
<dbReference type="OrthoDB" id="9774335at2"/>
<dbReference type="RefSeq" id="WP_157682943.1">
    <property type="nucleotide sequence ID" value="NZ_LT629757.1"/>
</dbReference>
<accession>A0A1H1Y5A7</accession>
<keyword evidence="3" id="KW-1003">Cell membrane</keyword>
<protein>
    <submittedName>
        <fullName evidence="9">Arsenite efflux membrane protein ArsB</fullName>
    </submittedName>
</protein>
<dbReference type="GO" id="GO:0005886">
    <property type="term" value="C:plasma membrane"/>
    <property type="evidence" value="ECO:0007669"/>
    <property type="project" value="UniProtKB-SubCell"/>
</dbReference>
<reference evidence="10" key="1">
    <citation type="submission" date="2016-10" db="EMBL/GenBank/DDBJ databases">
        <authorList>
            <person name="Varghese N."/>
            <person name="Submissions S."/>
        </authorList>
    </citation>
    <scope>NUCLEOTIDE SEQUENCE [LARGE SCALE GENOMIC DNA]</scope>
    <source>
        <strain evidence="10">DSM 22127</strain>
    </source>
</reference>
<feature type="transmembrane region" description="Helical" evidence="7">
    <location>
        <begin position="143"/>
        <end position="160"/>
    </location>
</feature>
<evidence type="ECO:0000256" key="5">
    <source>
        <dbReference type="ARBA" id="ARBA00022989"/>
    </source>
</evidence>
<organism evidence="9 10">
    <name type="scientific">Nocardioides scoriae</name>
    <dbReference type="NCBI Taxonomy" id="642780"/>
    <lineage>
        <taxon>Bacteria</taxon>
        <taxon>Bacillati</taxon>
        <taxon>Actinomycetota</taxon>
        <taxon>Actinomycetes</taxon>
        <taxon>Propionibacteriales</taxon>
        <taxon>Nocardioidaceae</taxon>
        <taxon>Nocardioides</taxon>
    </lineage>
</organism>
<dbReference type="AlphaFoldDB" id="A0A1H1Y5A7"/>
<keyword evidence="2" id="KW-0813">Transport</keyword>
<dbReference type="EMBL" id="LT629757">
    <property type="protein sequence ID" value="SDT16409.1"/>
    <property type="molecule type" value="Genomic_DNA"/>
</dbReference>
<name>A0A1H1Y5A7_9ACTN</name>
<evidence type="ECO:0000259" key="8">
    <source>
        <dbReference type="Pfam" id="PF03600"/>
    </source>
</evidence>
<feature type="transmembrane region" description="Helical" evidence="7">
    <location>
        <begin position="204"/>
        <end position="220"/>
    </location>
</feature>
<feature type="transmembrane region" description="Helical" evidence="7">
    <location>
        <begin position="20"/>
        <end position="37"/>
    </location>
</feature>
<evidence type="ECO:0000256" key="6">
    <source>
        <dbReference type="ARBA" id="ARBA00023136"/>
    </source>
</evidence>
<proteinExistence type="predicted"/>
<keyword evidence="10" id="KW-1185">Reference proteome</keyword>